<dbReference type="Gene3D" id="3.40.390.10">
    <property type="entry name" value="Collagenase (Catalytic Domain)"/>
    <property type="match status" value="1"/>
</dbReference>
<dbReference type="PRINTS" id="PR00786">
    <property type="entry name" value="NEPRILYSIN"/>
</dbReference>
<keyword evidence="3" id="KW-0645">Protease</keyword>
<comment type="cofactor">
    <cofactor evidence="1">
        <name>Zn(2+)</name>
        <dbReference type="ChEBI" id="CHEBI:29105"/>
    </cofactor>
</comment>
<dbReference type="InterPro" id="IPR008753">
    <property type="entry name" value="Peptidase_M13_N"/>
</dbReference>
<dbReference type="PROSITE" id="PS51885">
    <property type="entry name" value="NEPRILYSIN"/>
    <property type="match status" value="1"/>
</dbReference>
<evidence type="ECO:0000313" key="11">
    <source>
        <dbReference type="EMBL" id="BDC98811.1"/>
    </source>
</evidence>
<evidence type="ECO:0000259" key="10">
    <source>
        <dbReference type="Pfam" id="PF05649"/>
    </source>
</evidence>
<reference evidence="11 12" key="1">
    <citation type="submission" date="2021-12" db="EMBL/GenBank/DDBJ databases">
        <title>Genome sequencing of bacteria with rrn-lacking chromosome and rrn-plasmid.</title>
        <authorList>
            <person name="Anda M."/>
            <person name="Iwasaki W."/>
        </authorList>
    </citation>
    <scope>NUCLEOTIDE SEQUENCE [LARGE SCALE GENOMIC DNA]</scope>
    <source>
        <strain evidence="11 12">NBRC 101262</strain>
    </source>
</reference>
<keyword evidence="5" id="KW-0378">Hydrolase</keyword>
<keyword evidence="7" id="KW-0482">Metalloprotease</keyword>
<dbReference type="Pfam" id="PF01431">
    <property type="entry name" value="Peptidase_M13"/>
    <property type="match status" value="1"/>
</dbReference>
<proteinExistence type="inferred from homology"/>
<keyword evidence="8" id="KW-0175">Coiled coil</keyword>
<gene>
    <name evidence="11" type="primary">pepO_2</name>
    <name evidence="11" type="ORF">PEPS_10920</name>
</gene>
<dbReference type="Gene3D" id="1.10.1380.10">
    <property type="entry name" value="Neutral endopeptidase , domain2"/>
    <property type="match status" value="1"/>
</dbReference>
<protein>
    <submittedName>
        <fullName evidence="11">Endothelin-converting protein</fullName>
    </submittedName>
</protein>
<evidence type="ECO:0000256" key="8">
    <source>
        <dbReference type="SAM" id="Coils"/>
    </source>
</evidence>
<accession>A0ABM7VDS3</accession>
<dbReference type="Proteomes" id="UP001354989">
    <property type="component" value="Chromosome"/>
</dbReference>
<feature type="domain" description="Peptidase M13 N-terminal" evidence="10">
    <location>
        <begin position="51"/>
        <end position="432"/>
    </location>
</feature>
<dbReference type="SUPFAM" id="SSF55486">
    <property type="entry name" value="Metalloproteases ('zincins'), catalytic domain"/>
    <property type="match status" value="1"/>
</dbReference>
<dbReference type="InterPro" id="IPR042089">
    <property type="entry name" value="Peptidase_M13_dom_2"/>
</dbReference>
<dbReference type="Pfam" id="PF05649">
    <property type="entry name" value="Peptidase_M13_N"/>
    <property type="match status" value="1"/>
</dbReference>
<name>A0ABM7VDS3_9BACT</name>
<evidence type="ECO:0000256" key="4">
    <source>
        <dbReference type="ARBA" id="ARBA00022723"/>
    </source>
</evidence>
<comment type="similarity">
    <text evidence="2">Belongs to the peptidase M13 family.</text>
</comment>
<dbReference type="InterPro" id="IPR018497">
    <property type="entry name" value="Peptidase_M13_C"/>
</dbReference>
<dbReference type="PANTHER" id="PTHR11733">
    <property type="entry name" value="ZINC METALLOPROTEASE FAMILY M13 NEPRILYSIN-RELATED"/>
    <property type="match status" value="1"/>
</dbReference>
<evidence type="ECO:0000256" key="3">
    <source>
        <dbReference type="ARBA" id="ARBA00022670"/>
    </source>
</evidence>
<evidence type="ECO:0000256" key="5">
    <source>
        <dbReference type="ARBA" id="ARBA00022801"/>
    </source>
</evidence>
<dbReference type="InterPro" id="IPR024079">
    <property type="entry name" value="MetalloPept_cat_dom_sf"/>
</dbReference>
<feature type="domain" description="Peptidase M13 C-terminal" evidence="9">
    <location>
        <begin position="484"/>
        <end position="683"/>
    </location>
</feature>
<keyword evidence="12" id="KW-1185">Reference proteome</keyword>
<evidence type="ECO:0000256" key="6">
    <source>
        <dbReference type="ARBA" id="ARBA00022833"/>
    </source>
</evidence>
<feature type="coiled-coil region" evidence="8">
    <location>
        <begin position="79"/>
        <end position="107"/>
    </location>
</feature>
<dbReference type="EMBL" id="AP025292">
    <property type="protein sequence ID" value="BDC98811.1"/>
    <property type="molecule type" value="Genomic_DNA"/>
</dbReference>
<evidence type="ECO:0000256" key="1">
    <source>
        <dbReference type="ARBA" id="ARBA00001947"/>
    </source>
</evidence>
<evidence type="ECO:0000259" key="9">
    <source>
        <dbReference type="Pfam" id="PF01431"/>
    </source>
</evidence>
<evidence type="ECO:0000256" key="2">
    <source>
        <dbReference type="ARBA" id="ARBA00007357"/>
    </source>
</evidence>
<dbReference type="InterPro" id="IPR000718">
    <property type="entry name" value="Peptidase_M13"/>
</dbReference>
<dbReference type="PANTHER" id="PTHR11733:SF167">
    <property type="entry name" value="FI17812P1-RELATED"/>
    <property type="match status" value="1"/>
</dbReference>
<keyword evidence="6" id="KW-0862">Zinc</keyword>
<keyword evidence="4" id="KW-0479">Metal-binding</keyword>
<dbReference type="RefSeq" id="WP_338397882.1">
    <property type="nucleotide sequence ID" value="NZ_AP025292.1"/>
</dbReference>
<organism evidence="11 12">
    <name type="scientific">Persicobacter psychrovividus</name>
    <dbReference type="NCBI Taxonomy" id="387638"/>
    <lineage>
        <taxon>Bacteria</taxon>
        <taxon>Pseudomonadati</taxon>
        <taxon>Bacteroidota</taxon>
        <taxon>Cytophagia</taxon>
        <taxon>Cytophagales</taxon>
        <taxon>Persicobacteraceae</taxon>
        <taxon>Persicobacter</taxon>
    </lineage>
</organism>
<evidence type="ECO:0000313" key="12">
    <source>
        <dbReference type="Proteomes" id="UP001354989"/>
    </source>
</evidence>
<sequence length="687" mass="78151">MMIENPLRKIGYTALFSLCFMACSEKEPAQQPKDNTVHGINIKNMDKRVDPSEDFYKYVNGGWDASTNIPDDQLMWGSFNELEERNVKAQKEIIEQALQNKDKLKGDQLKAIQIYALAKDTESINKEGHAVLDATIAAIAKVKDKKQIPELAGQLATLGVGSFFDANVSTDRKNSKENALYFEQGGLTLPDRQYYLDQSEHFESIRTAYADYIAALFTKMGNNEDVAQQKAKHILDVESKIAKISWTPAKLRNPDKTYNKMSASKFDRSFAHFDLNAYMKAANIDASAAKEIIVGQPDYFQHLGRIMHALSLDELKDYLAFRTINSYASFFGEEYHQLTFDFFSKKLNGAKKMQPEWKRNLSIVNATVGEGFGQLYVAKVFPEEAKAQAAGLIKNIRTVLGERIDQLSWMSEETKKKAHEKLDKITVKIGYPDKWKSYENLKVDPQSFLQTIINVNKFEYSEMVNKLGQPVDKSKWEMNPQEVNAYYEPTNNEIVFPAAILQPPFYDYKADKAVNYGGIGAVIGHEITHGFDDEGRKYDADGNQKDWWTKEDAEHFDALAQKVVAQFNDYTVLDSVHVNGQLTLGENIADLGGVTLAYHALLKDLEKNGRPGKIDGFTPEQRFFMSWATVWRTKARNEIKRRLVMVDPHAPGQYRAFAPLSNFEPFQKAFNIKDGTPMVRKDRIVIW</sequence>
<dbReference type="CDD" id="cd08662">
    <property type="entry name" value="M13"/>
    <property type="match status" value="1"/>
</dbReference>
<evidence type="ECO:0000256" key="7">
    <source>
        <dbReference type="ARBA" id="ARBA00023049"/>
    </source>
</evidence>